<dbReference type="AlphaFoldDB" id="A0AAQ3TF63"/>
<sequence>MSQGLYPFLDAPPKHVFGATRPTFDCWHSRIPIVKHIVSRNNLPCLVFQKFREFQNLVECLVNRKIIIVLTDWGGEEENIKSSTIVLQSRNISSCFLPLCSAVKWIN</sequence>
<evidence type="ECO:0000313" key="1">
    <source>
        <dbReference type="EMBL" id="WVZ70547.1"/>
    </source>
</evidence>
<accession>A0AAQ3TF63</accession>
<protein>
    <submittedName>
        <fullName evidence="1">Uncharacterized protein</fullName>
    </submittedName>
</protein>
<proteinExistence type="predicted"/>
<organism evidence="1 2">
    <name type="scientific">Paspalum notatum var. saurae</name>
    <dbReference type="NCBI Taxonomy" id="547442"/>
    <lineage>
        <taxon>Eukaryota</taxon>
        <taxon>Viridiplantae</taxon>
        <taxon>Streptophyta</taxon>
        <taxon>Embryophyta</taxon>
        <taxon>Tracheophyta</taxon>
        <taxon>Spermatophyta</taxon>
        <taxon>Magnoliopsida</taxon>
        <taxon>Liliopsida</taxon>
        <taxon>Poales</taxon>
        <taxon>Poaceae</taxon>
        <taxon>PACMAD clade</taxon>
        <taxon>Panicoideae</taxon>
        <taxon>Andropogonodae</taxon>
        <taxon>Paspaleae</taxon>
        <taxon>Paspalinae</taxon>
        <taxon>Paspalum</taxon>
    </lineage>
</organism>
<name>A0AAQ3TF63_PASNO</name>
<reference evidence="1 2" key="1">
    <citation type="submission" date="2024-02" db="EMBL/GenBank/DDBJ databases">
        <title>High-quality chromosome-scale genome assembly of Pensacola bahiagrass (Paspalum notatum Flugge var. saurae).</title>
        <authorList>
            <person name="Vega J.M."/>
            <person name="Podio M."/>
            <person name="Orjuela J."/>
            <person name="Siena L.A."/>
            <person name="Pessino S.C."/>
            <person name="Combes M.C."/>
            <person name="Mariac C."/>
            <person name="Albertini E."/>
            <person name="Pupilli F."/>
            <person name="Ortiz J.P.A."/>
            <person name="Leblanc O."/>
        </authorList>
    </citation>
    <scope>NUCLEOTIDE SEQUENCE [LARGE SCALE GENOMIC DNA]</scope>
    <source>
        <strain evidence="1">R1</strain>
        <tissue evidence="1">Leaf</tissue>
    </source>
</reference>
<keyword evidence="2" id="KW-1185">Reference proteome</keyword>
<gene>
    <name evidence="1" type="ORF">U9M48_019206</name>
</gene>
<dbReference type="Proteomes" id="UP001341281">
    <property type="component" value="Chromosome 04"/>
</dbReference>
<dbReference type="EMBL" id="CP144748">
    <property type="protein sequence ID" value="WVZ70547.1"/>
    <property type="molecule type" value="Genomic_DNA"/>
</dbReference>
<evidence type="ECO:0000313" key="2">
    <source>
        <dbReference type="Proteomes" id="UP001341281"/>
    </source>
</evidence>